<dbReference type="Gene3D" id="2.60.120.1520">
    <property type="match status" value="1"/>
</dbReference>
<name>A0AAV0NG54_9ROSI</name>
<evidence type="ECO:0000313" key="8">
    <source>
        <dbReference type="Proteomes" id="UP001154282"/>
    </source>
</evidence>
<accession>A0AAV0NG54</accession>
<evidence type="ECO:0000256" key="3">
    <source>
        <dbReference type="ARBA" id="ARBA00022964"/>
    </source>
</evidence>
<dbReference type="GO" id="GO:0051213">
    <property type="term" value="F:dioxygenase activity"/>
    <property type="evidence" value="ECO:0007669"/>
    <property type="project" value="UniProtKB-KW"/>
</dbReference>
<gene>
    <name evidence="7" type="ORF">LITE_LOCUS33111</name>
</gene>
<dbReference type="AlphaFoldDB" id="A0AAV0NG54"/>
<evidence type="ECO:0000256" key="1">
    <source>
        <dbReference type="ARBA" id="ARBA00007879"/>
    </source>
</evidence>
<dbReference type="PANTHER" id="PTHR46030:SF1">
    <property type="entry name" value="ALPHA-KETOGLUTARATE-DEPENDENT DIOXYGENASE ALKB HOMOLOG 6"/>
    <property type="match status" value="1"/>
</dbReference>
<dbReference type="Proteomes" id="UP001154282">
    <property type="component" value="Unassembled WGS sequence"/>
</dbReference>
<keyword evidence="5" id="KW-0408">Iron</keyword>
<evidence type="ECO:0000313" key="7">
    <source>
        <dbReference type="EMBL" id="CAI0457361.1"/>
    </source>
</evidence>
<keyword evidence="8" id="KW-1185">Reference proteome</keyword>
<comment type="caution">
    <text evidence="7">The sequence shown here is derived from an EMBL/GenBank/DDBJ whole genome shotgun (WGS) entry which is preliminary data.</text>
</comment>
<dbReference type="InterPro" id="IPR032862">
    <property type="entry name" value="ALKBH6"/>
</dbReference>
<dbReference type="SUPFAM" id="SSF51197">
    <property type="entry name" value="Clavaminate synthase-like"/>
    <property type="match status" value="1"/>
</dbReference>
<protein>
    <submittedName>
        <fullName evidence="7">Uncharacterized protein</fullName>
    </submittedName>
</protein>
<keyword evidence="3" id="KW-0223">Dioxygenase</keyword>
<dbReference type="EMBL" id="CAMGYJ010000008">
    <property type="protein sequence ID" value="CAI0457361.1"/>
    <property type="molecule type" value="Genomic_DNA"/>
</dbReference>
<organism evidence="7 8">
    <name type="scientific">Linum tenue</name>
    <dbReference type="NCBI Taxonomy" id="586396"/>
    <lineage>
        <taxon>Eukaryota</taxon>
        <taxon>Viridiplantae</taxon>
        <taxon>Streptophyta</taxon>
        <taxon>Embryophyta</taxon>
        <taxon>Tracheophyta</taxon>
        <taxon>Spermatophyta</taxon>
        <taxon>Magnoliopsida</taxon>
        <taxon>eudicotyledons</taxon>
        <taxon>Gunneridae</taxon>
        <taxon>Pentapetalae</taxon>
        <taxon>rosids</taxon>
        <taxon>fabids</taxon>
        <taxon>Malpighiales</taxon>
        <taxon>Linaceae</taxon>
        <taxon>Linum</taxon>
    </lineage>
</organism>
<sequence>MGFEDYQVGSLPTVLYVPQFVTEAEEAHLLAKCLETLQIYEAPSAKWKSLKNRRLQNWGGVVHEKGLLPQERIGTFLCKAWDERFVLLLLYWFQNPHQDGPAYFPVAAILSLGSPAVMDFTPHSRLRASPDPLEDEGGEGRRHPSSETLEAETDKWIDDHHRFSVALMPRSLLIFKDDAYLDYLHGIKDAEVHDFDKAVNVQQILDAENTSHAVRSTEIMSIHRTSTRISLTCRLVLKVHKNLFKF</sequence>
<evidence type="ECO:0000256" key="2">
    <source>
        <dbReference type="ARBA" id="ARBA00022723"/>
    </source>
</evidence>
<keyword evidence="4" id="KW-0560">Oxidoreductase</keyword>
<keyword evidence="2" id="KW-0479">Metal-binding</keyword>
<dbReference type="GO" id="GO:0005634">
    <property type="term" value="C:nucleus"/>
    <property type="evidence" value="ECO:0007669"/>
    <property type="project" value="TreeGrafter"/>
</dbReference>
<reference evidence="7" key="1">
    <citation type="submission" date="2022-08" db="EMBL/GenBank/DDBJ databases">
        <authorList>
            <person name="Gutierrez-Valencia J."/>
        </authorList>
    </citation>
    <scope>NUCLEOTIDE SEQUENCE</scope>
</reference>
<evidence type="ECO:0000256" key="6">
    <source>
        <dbReference type="SAM" id="MobiDB-lite"/>
    </source>
</evidence>
<feature type="region of interest" description="Disordered" evidence="6">
    <location>
        <begin position="124"/>
        <end position="150"/>
    </location>
</feature>
<proteinExistence type="inferred from homology"/>
<dbReference type="GO" id="GO:0046872">
    <property type="term" value="F:metal ion binding"/>
    <property type="evidence" value="ECO:0007669"/>
    <property type="project" value="UniProtKB-KW"/>
</dbReference>
<comment type="similarity">
    <text evidence="1">Belongs to the alkB family.</text>
</comment>
<evidence type="ECO:0000256" key="4">
    <source>
        <dbReference type="ARBA" id="ARBA00023002"/>
    </source>
</evidence>
<evidence type="ECO:0000256" key="5">
    <source>
        <dbReference type="ARBA" id="ARBA00023004"/>
    </source>
</evidence>
<dbReference type="PANTHER" id="PTHR46030">
    <property type="entry name" value="ALPHA-KETOGLUTARATE-DEPENDENT DIOXYGENASE ALKB HOMOLOG 6"/>
    <property type="match status" value="1"/>
</dbReference>